<dbReference type="GO" id="GO:0005615">
    <property type="term" value="C:extracellular space"/>
    <property type="evidence" value="ECO:0000318"/>
    <property type="project" value="GO_Central"/>
</dbReference>
<reference evidence="13" key="2">
    <citation type="journal article" date="2008" name="Genome Biol.">
        <title>Improved genome assembly and evidence-based global gene model set for the chordate Ciona intestinalis: new insight into intron and operon populations.</title>
        <authorList>
            <person name="Satou Y."/>
            <person name="Mineta K."/>
            <person name="Ogasawara M."/>
            <person name="Sasakura Y."/>
            <person name="Shoguchi E."/>
            <person name="Ueno K."/>
            <person name="Yamada L."/>
            <person name="Matsumoto J."/>
            <person name="Wasserscheid J."/>
            <person name="Dewar K."/>
            <person name="Wiley G.B."/>
            <person name="Macmil S.L."/>
            <person name="Roe B.A."/>
            <person name="Zeller R.W."/>
            <person name="Hastings K.E."/>
            <person name="Lemaire P."/>
            <person name="Lindquist E."/>
            <person name="Endo T."/>
            <person name="Hotta K."/>
            <person name="Inaba K."/>
        </authorList>
    </citation>
    <scope>NUCLEOTIDE SEQUENCE [LARGE SCALE GENOMIC DNA]</scope>
    <source>
        <strain evidence="13">wild type</strain>
    </source>
</reference>
<keyword evidence="10" id="KW-0732">Signal</keyword>
<dbReference type="GeneTree" id="ENSGT00940000163017"/>
<dbReference type="FunFam" id="2.40.10.10:FF:000015">
    <property type="entry name" value="Atrial natriuretic peptide-converting enzyme"/>
    <property type="match status" value="1"/>
</dbReference>
<dbReference type="PANTHER" id="PTHR24264:SF65">
    <property type="entry name" value="SRCR DOMAIN-CONTAINING PROTEIN"/>
    <property type="match status" value="1"/>
</dbReference>
<evidence type="ECO:0000256" key="9">
    <source>
        <dbReference type="RuleBase" id="RU363034"/>
    </source>
</evidence>
<keyword evidence="2" id="KW-0964">Secreted</keyword>
<keyword evidence="14" id="KW-1185">Reference proteome</keyword>
<dbReference type="OMA" id="LECQPWS"/>
<dbReference type="InterPro" id="IPR009003">
    <property type="entry name" value="Peptidase_S1_PA"/>
</dbReference>
<evidence type="ECO:0000313" key="14">
    <source>
        <dbReference type="Proteomes" id="UP000008144"/>
    </source>
</evidence>
<dbReference type="Pfam" id="PF00051">
    <property type="entry name" value="Kringle"/>
    <property type="match status" value="2"/>
</dbReference>
<reference evidence="13" key="3">
    <citation type="submission" date="2025-08" db="UniProtKB">
        <authorList>
            <consortium name="Ensembl"/>
        </authorList>
    </citation>
    <scope>IDENTIFICATION</scope>
</reference>
<dbReference type="SMART" id="SM00130">
    <property type="entry name" value="KR"/>
    <property type="match status" value="2"/>
</dbReference>
<dbReference type="OrthoDB" id="41905at2759"/>
<reference evidence="13" key="4">
    <citation type="submission" date="2025-09" db="UniProtKB">
        <authorList>
            <consortium name="Ensembl"/>
        </authorList>
    </citation>
    <scope>IDENTIFICATION</scope>
</reference>
<dbReference type="Gene3D" id="2.40.10.10">
    <property type="entry name" value="Trypsin-like serine proteases"/>
    <property type="match status" value="1"/>
</dbReference>
<dbReference type="PROSITE" id="PS50240">
    <property type="entry name" value="TRYPSIN_DOM"/>
    <property type="match status" value="1"/>
</dbReference>
<evidence type="ECO:0000256" key="5">
    <source>
        <dbReference type="ARBA" id="ARBA00022801"/>
    </source>
</evidence>
<keyword evidence="6 9" id="KW-0720">Serine protease</keyword>
<dbReference type="PANTHER" id="PTHR24264">
    <property type="entry name" value="TRYPSIN-RELATED"/>
    <property type="match status" value="1"/>
</dbReference>
<evidence type="ECO:0000313" key="13">
    <source>
        <dbReference type="Ensembl" id="ENSCINP00000004457.3"/>
    </source>
</evidence>
<dbReference type="InterPro" id="IPR038178">
    <property type="entry name" value="Kringle_sf"/>
</dbReference>
<dbReference type="InterPro" id="IPR018114">
    <property type="entry name" value="TRYPSIN_HIS"/>
</dbReference>
<dbReference type="InterPro" id="IPR001254">
    <property type="entry name" value="Trypsin_dom"/>
</dbReference>
<dbReference type="Proteomes" id="UP000008144">
    <property type="component" value="Chromosome 7"/>
</dbReference>
<dbReference type="Gene3D" id="2.40.20.10">
    <property type="entry name" value="Plasminogen Kringle 4"/>
    <property type="match status" value="2"/>
</dbReference>
<proteinExistence type="predicted"/>
<dbReference type="InterPro" id="IPR033116">
    <property type="entry name" value="TRYPSIN_SER"/>
</dbReference>
<dbReference type="GO" id="GO:0005102">
    <property type="term" value="F:signaling receptor binding"/>
    <property type="evidence" value="ECO:0000318"/>
    <property type="project" value="GO_Central"/>
</dbReference>
<dbReference type="Pfam" id="PF00089">
    <property type="entry name" value="Trypsin"/>
    <property type="match status" value="1"/>
</dbReference>
<evidence type="ECO:0000256" key="10">
    <source>
        <dbReference type="SAM" id="SignalP"/>
    </source>
</evidence>
<dbReference type="InterPro" id="IPR018056">
    <property type="entry name" value="Kringle_CS"/>
</dbReference>
<evidence type="ECO:0000259" key="11">
    <source>
        <dbReference type="PROSITE" id="PS50070"/>
    </source>
</evidence>
<dbReference type="RefSeq" id="XP_002128167.1">
    <property type="nucleotide sequence ID" value="XM_002128131.5"/>
</dbReference>
<dbReference type="SMART" id="SM00209">
    <property type="entry name" value="TSP1"/>
    <property type="match status" value="1"/>
</dbReference>
<feature type="chain" id="PRO_5014090023" evidence="10">
    <location>
        <begin position="19"/>
        <end position="575"/>
    </location>
</feature>
<dbReference type="FunCoup" id="F6SS10">
    <property type="interactions" value="5"/>
</dbReference>
<dbReference type="PRINTS" id="PR00722">
    <property type="entry name" value="CHYMOTRYPSIN"/>
</dbReference>
<feature type="disulfide bond" evidence="8">
    <location>
        <begin position="161"/>
        <end position="184"/>
    </location>
</feature>
<dbReference type="InterPro" id="IPR050127">
    <property type="entry name" value="Serine_Proteases_S1"/>
</dbReference>
<dbReference type="SUPFAM" id="SSF82895">
    <property type="entry name" value="TSP-1 type 1 repeat"/>
    <property type="match status" value="1"/>
</dbReference>
<dbReference type="PROSITE" id="PS50070">
    <property type="entry name" value="KRINGLE_2"/>
    <property type="match status" value="2"/>
</dbReference>
<dbReference type="PRINTS" id="PR00018">
    <property type="entry name" value="KRINGLE"/>
</dbReference>
<dbReference type="CDD" id="cd00190">
    <property type="entry name" value="Tryp_SPc"/>
    <property type="match status" value="1"/>
</dbReference>
<keyword evidence="7 8" id="KW-1015">Disulfide bond</keyword>
<dbReference type="Gene3D" id="2.20.100.10">
    <property type="entry name" value="Thrombospondin type-1 (TSP1) repeat"/>
    <property type="match status" value="1"/>
</dbReference>
<comment type="caution">
    <text evidence="8">Lacks conserved residue(s) required for the propagation of feature annotation.</text>
</comment>
<name>F6SS10_CIOIN</name>
<comment type="subcellular location">
    <subcellularLocation>
        <location evidence="1">Secreted</location>
    </subcellularLocation>
</comment>
<dbReference type="CDD" id="cd00108">
    <property type="entry name" value="KR"/>
    <property type="match status" value="2"/>
</dbReference>
<dbReference type="Ensembl" id="ENSCINT00000004457.3">
    <property type="protein sequence ID" value="ENSCINP00000004457.3"/>
    <property type="gene ID" value="ENSCING00000002180.3"/>
</dbReference>
<evidence type="ECO:0000256" key="1">
    <source>
        <dbReference type="ARBA" id="ARBA00004613"/>
    </source>
</evidence>
<dbReference type="GO" id="GO:0004252">
    <property type="term" value="F:serine-type endopeptidase activity"/>
    <property type="evidence" value="ECO:0007669"/>
    <property type="project" value="InterPro"/>
</dbReference>
<keyword evidence="5 9" id="KW-0378">Hydrolase</keyword>
<dbReference type="GeneID" id="100182351"/>
<dbReference type="PROSITE" id="PS00135">
    <property type="entry name" value="TRYPSIN_SER"/>
    <property type="match status" value="1"/>
</dbReference>
<dbReference type="InParanoid" id="F6SS10"/>
<evidence type="ECO:0000256" key="8">
    <source>
        <dbReference type="PROSITE-ProRule" id="PRU00121"/>
    </source>
</evidence>
<dbReference type="InterPro" id="IPR001314">
    <property type="entry name" value="Peptidase_S1A"/>
</dbReference>
<evidence type="ECO:0000256" key="7">
    <source>
        <dbReference type="ARBA" id="ARBA00023157"/>
    </source>
</evidence>
<dbReference type="PROSITE" id="PS50092">
    <property type="entry name" value="TSP1"/>
    <property type="match status" value="1"/>
</dbReference>
<dbReference type="FunFam" id="2.40.20.10:FF:000062">
    <property type="entry name" value="plasminogen-like"/>
    <property type="match status" value="2"/>
</dbReference>
<accession>F6SS10</accession>
<dbReference type="InterPro" id="IPR000884">
    <property type="entry name" value="TSP1_rpt"/>
</dbReference>
<dbReference type="Pfam" id="PF00090">
    <property type="entry name" value="TSP_1"/>
    <property type="match status" value="1"/>
</dbReference>
<reference evidence="14" key="1">
    <citation type="journal article" date="2002" name="Science">
        <title>The draft genome of Ciona intestinalis: insights into chordate and vertebrate origins.</title>
        <authorList>
            <person name="Dehal P."/>
            <person name="Satou Y."/>
            <person name="Campbell R.K."/>
            <person name="Chapman J."/>
            <person name="Degnan B."/>
            <person name="De Tomaso A."/>
            <person name="Davidson B."/>
            <person name="Di Gregorio A."/>
            <person name="Gelpke M."/>
            <person name="Goodstein D.M."/>
            <person name="Harafuji N."/>
            <person name="Hastings K.E."/>
            <person name="Ho I."/>
            <person name="Hotta K."/>
            <person name="Huang W."/>
            <person name="Kawashima T."/>
            <person name="Lemaire P."/>
            <person name="Martinez D."/>
            <person name="Meinertzhagen I.A."/>
            <person name="Necula S."/>
            <person name="Nonaka M."/>
            <person name="Putnam N."/>
            <person name="Rash S."/>
            <person name="Saiga H."/>
            <person name="Satake M."/>
            <person name="Terry A."/>
            <person name="Yamada L."/>
            <person name="Wang H.G."/>
            <person name="Awazu S."/>
            <person name="Azumi K."/>
            <person name="Boore J."/>
            <person name="Branno M."/>
            <person name="Chin-Bow S."/>
            <person name="DeSantis R."/>
            <person name="Doyle S."/>
            <person name="Francino P."/>
            <person name="Keys D.N."/>
            <person name="Haga S."/>
            <person name="Hayashi H."/>
            <person name="Hino K."/>
            <person name="Imai K.S."/>
            <person name="Inaba K."/>
            <person name="Kano S."/>
            <person name="Kobayashi K."/>
            <person name="Kobayashi M."/>
            <person name="Lee B.I."/>
            <person name="Makabe K.W."/>
            <person name="Manohar C."/>
            <person name="Matassi G."/>
            <person name="Medina M."/>
            <person name="Mochizuki Y."/>
            <person name="Mount S."/>
            <person name="Morishita T."/>
            <person name="Miura S."/>
            <person name="Nakayama A."/>
            <person name="Nishizaka S."/>
            <person name="Nomoto H."/>
            <person name="Ohta F."/>
            <person name="Oishi K."/>
            <person name="Rigoutsos I."/>
            <person name="Sano M."/>
            <person name="Sasaki A."/>
            <person name="Sasakura Y."/>
            <person name="Shoguchi E."/>
            <person name="Shin-i T."/>
            <person name="Spagnuolo A."/>
            <person name="Stainier D."/>
            <person name="Suzuki M.M."/>
            <person name="Tassy O."/>
            <person name="Takatori N."/>
            <person name="Tokuoka M."/>
            <person name="Yagi K."/>
            <person name="Yoshizaki F."/>
            <person name="Wada S."/>
            <person name="Zhang C."/>
            <person name="Hyatt P.D."/>
            <person name="Larimer F."/>
            <person name="Detter C."/>
            <person name="Doggett N."/>
            <person name="Glavina T."/>
            <person name="Hawkins T."/>
            <person name="Richardson P."/>
            <person name="Lucas S."/>
            <person name="Kohara Y."/>
            <person name="Levine M."/>
            <person name="Satoh N."/>
            <person name="Rokhsar D.S."/>
        </authorList>
    </citation>
    <scope>NUCLEOTIDE SEQUENCE [LARGE SCALE GENOMIC DNA]</scope>
</reference>
<dbReference type="GO" id="GO:0004175">
    <property type="term" value="F:endopeptidase activity"/>
    <property type="evidence" value="ECO:0000318"/>
    <property type="project" value="GO_Central"/>
</dbReference>
<dbReference type="STRING" id="7719.ENSCINP00000004457"/>
<dbReference type="InterPro" id="IPR036383">
    <property type="entry name" value="TSP1_rpt_sf"/>
</dbReference>
<evidence type="ECO:0000256" key="3">
    <source>
        <dbReference type="ARBA" id="ARBA00022572"/>
    </source>
</evidence>
<evidence type="ECO:0000256" key="2">
    <source>
        <dbReference type="ARBA" id="ARBA00022525"/>
    </source>
</evidence>
<dbReference type="InterPro" id="IPR000001">
    <property type="entry name" value="Kringle"/>
</dbReference>
<dbReference type="PROSITE" id="PS00021">
    <property type="entry name" value="KRINGLE_1"/>
    <property type="match status" value="1"/>
</dbReference>
<dbReference type="AlphaFoldDB" id="F6SS10"/>
<dbReference type="PROSITE" id="PS00134">
    <property type="entry name" value="TRYPSIN_HIS"/>
    <property type="match status" value="1"/>
</dbReference>
<evidence type="ECO:0000259" key="12">
    <source>
        <dbReference type="PROSITE" id="PS50240"/>
    </source>
</evidence>
<feature type="domain" description="Kringle" evidence="11">
    <location>
        <begin position="118"/>
        <end position="189"/>
    </location>
</feature>
<dbReference type="InterPro" id="IPR013806">
    <property type="entry name" value="Kringle-like"/>
</dbReference>
<dbReference type="GO" id="GO:0006508">
    <property type="term" value="P:proteolysis"/>
    <property type="evidence" value="ECO:0007669"/>
    <property type="project" value="UniProtKB-KW"/>
</dbReference>
<dbReference type="HOGENOM" id="CLU_006842_18_3_1"/>
<dbReference type="KEGG" id="cin:100182351"/>
<gene>
    <name evidence="13" type="primary">LOC100182351</name>
</gene>
<dbReference type="SUPFAM" id="SSF50494">
    <property type="entry name" value="Trypsin-like serine proteases"/>
    <property type="match status" value="1"/>
</dbReference>
<dbReference type="SMART" id="SM00020">
    <property type="entry name" value="Tryp_SPc"/>
    <property type="match status" value="1"/>
</dbReference>
<protein>
    <submittedName>
        <fullName evidence="13">Plasminogen-like</fullName>
    </submittedName>
</protein>
<feature type="signal peptide" evidence="10">
    <location>
        <begin position="1"/>
        <end position="18"/>
    </location>
</feature>
<accession>A0A1W2WGG6</accession>
<keyword evidence="4 9" id="KW-0645">Protease</keyword>
<organism evidence="13 14">
    <name type="scientific">Ciona intestinalis</name>
    <name type="common">Transparent sea squirt</name>
    <name type="synonym">Ascidia intestinalis</name>
    <dbReference type="NCBI Taxonomy" id="7719"/>
    <lineage>
        <taxon>Eukaryota</taxon>
        <taxon>Metazoa</taxon>
        <taxon>Chordata</taxon>
        <taxon>Tunicata</taxon>
        <taxon>Ascidiacea</taxon>
        <taxon>Phlebobranchia</taxon>
        <taxon>Cionidae</taxon>
        <taxon>Ciona</taxon>
    </lineage>
</organism>
<keyword evidence="3 8" id="KW-0420">Kringle</keyword>
<feature type="domain" description="Peptidase S1" evidence="12">
    <location>
        <begin position="339"/>
        <end position="573"/>
    </location>
</feature>
<evidence type="ECO:0000256" key="4">
    <source>
        <dbReference type="ARBA" id="ARBA00022670"/>
    </source>
</evidence>
<dbReference type="SUPFAM" id="SSF57440">
    <property type="entry name" value="Kringle-like"/>
    <property type="match status" value="2"/>
</dbReference>
<dbReference type="MEROPS" id="S01.047"/>
<feature type="domain" description="Kringle" evidence="11">
    <location>
        <begin position="222"/>
        <end position="293"/>
    </location>
</feature>
<sequence length="575" mass="64327">MFYSRLFVLAGLFVSVLSNDPLFRTIDFGKWTSWSDWGECSVTCDRGVQYKSRNCTDGIAGKGKCNGLAWEARACVKKSCDSNSTIAVTQTVPTTPTPTTKRPKSYVRNCYHENRAASYRGFTFRTISGRFCQQWTSNFPHVHSYTPSNYPQGGLGSHSYCRSPDNDHKPWCFTSDPAKKWEYCNIKECSELPLPTTTTTTTTKEPVTYTPTLCFDMRHPYSYRGLVSTTSSGQPCQIWDYNKPHSHIYTSSRFPTMGLGFHNQCRNPDGDLRPWCFTTHPDIPWEYCNVPSCNGPTTTTTPVWTTTFSTTTKMTITTPRQLPDGCGRSLYPMASSFRIFGGVESVKGSLPWQLSLRKTSGNSHYCGATIISTHWVITAAHCIASPDLPHTYYAMAGKYYRNLRNEPGEVRINFQMIFKHRLFNAQILNNDIALMKVTAPIIFTNKIQPACLPTTKQPPQDQRVVIVSGWGRTETAGSSSVLMQASLKIISAARCRPMHDSLDEGMMCAGYTSGGRDSCQGDSGGPLIDMNDNNGRYEIVGIVSWGIGCGLPNKPGVYTQVSYYLDWINWIMSSY</sequence>
<evidence type="ECO:0000256" key="6">
    <source>
        <dbReference type="ARBA" id="ARBA00022825"/>
    </source>
</evidence>
<dbReference type="InterPro" id="IPR043504">
    <property type="entry name" value="Peptidase_S1_PA_chymotrypsin"/>
</dbReference>
<feature type="disulfide bond" evidence="8">
    <location>
        <begin position="265"/>
        <end position="288"/>
    </location>
</feature>
<dbReference type="EMBL" id="EAAA01002388">
    <property type="status" value="NOT_ANNOTATED_CDS"/>
    <property type="molecule type" value="Genomic_DNA"/>
</dbReference>